<protein>
    <submittedName>
        <fullName evidence="5">Glycoside hydrolase N-terminal domain-containing protein</fullName>
    </submittedName>
</protein>
<dbReference type="Pfam" id="PF21307">
    <property type="entry name" value="Glyco_hydro_95_C"/>
    <property type="match status" value="1"/>
</dbReference>
<sequence>MRLFYRQPAGRWEETLPVGNGKQGGMVWGTVPEERIGLNDENLWSGYPRDKNRLHGGACLEEVREKIFRGEYRQAGRDLEKNLLGEFTESYLPLGDLKICHTNWPDAQAEGGLPEGCSGYERELSLDEGMVSARFWRDGVLYRRKVFASYPAKALALIWESEGGTMDLQISLESQLQCRIEAKNSRIVMRGQCPEHVDPEYVQRENTVIQGERGMHFQGICTVTECDGSVEEAGESLRISGATRMVLIFQSQVGEELEMREKPEQEAAAGPSGRQMRWQPDGPLPDRETLEREHLEDYQRLYRRVELSLGEDVDLPTDMRLQRLKDGGDDPALAALYYQYGRYLLISSSRGQGMPANLQGIWNWMLRAPWSSNYTTNINVEMNYWPALSGGLSECLEPYFSFIERIIPNGEKTAGETFGCRGFCVNHNTDFWGVTNPVGQAMGEPKAGEDTVCYAFFPLAGLWMCQEYFRYYEYTGDEEFLRNRAYPVLRKAALFAVDWLTEHEGYYVTCPSTSPENCFLNEDGRPCFTAYGGTMDMTLIREVFRDFRKTCEILNLPDALLDEIAKKEPALLPYQTGSQGQLLEWCREFLEREPGHRHLSHLYGLFPSELFEEMPQWKAPARKSLEIRLRHGGGHTGWSCGWIINLYAILGEGEKAYEYLKVMLKRSTYPNLWDDCPPFQIDGNFGGAAGIANMLAQDRNGKVRLLPAIPKEWKNGFVRGLRIKNGRAVDIRWENGEIVESRIYPVED</sequence>
<evidence type="ECO:0000259" key="4">
    <source>
        <dbReference type="Pfam" id="PF22124"/>
    </source>
</evidence>
<dbReference type="Pfam" id="PF22124">
    <property type="entry name" value="Glyco_hydro_95_cat"/>
    <property type="match status" value="1"/>
</dbReference>
<dbReference type="InterPro" id="IPR008928">
    <property type="entry name" value="6-hairpin_glycosidase_sf"/>
</dbReference>
<name>A0A9D1NUB5_9FIRM</name>
<gene>
    <name evidence="5" type="ORF">IAA63_03390</name>
</gene>
<accession>A0A9D1NUB5</accession>
<dbReference type="InterPro" id="IPR054363">
    <property type="entry name" value="GH95_cat"/>
</dbReference>
<evidence type="ECO:0000259" key="2">
    <source>
        <dbReference type="Pfam" id="PF14498"/>
    </source>
</evidence>
<organism evidence="5 6">
    <name type="scientific">Candidatus Pullilachnospira stercoravium</name>
    <dbReference type="NCBI Taxonomy" id="2840913"/>
    <lineage>
        <taxon>Bacteria</taxon>
        <taxon>Bacillati</taxon>
        <taxon>Bacillota</taxon>
        <taxon>Clostridia</taxon>
        <taxon>Lachnospirales</taxon>
        <taxon>Lachnospiraceae</taxon>
        <taxon>Lachnospiraceae incertae sedis</taxon>
        <taxon>Candidatus Pullilachnospira</taxon>
    </lineage>
</organism>
<dbReference type="PANTHER" id="PTHR31084:SF0">
    <property type="entry name" value="ALPHA-L-FUCOSIDASE 2"/>
    <property type="match status" value="1"/>
</dbReference>
<dbReference type="SUPFAM" id="SSF48208">
    <property type="entry name" value="Six-hairpin glycosidases"/>
    <property type="match status" value="1"/>
</dbReference>
<feature type="domain" description="Glycosyl hydrolase family 95 N-terminal" evidence="2">
    <location>
        <begin position="3"/>
        <end position="250"/>
    </location>
</feature>
<evidence type="ECO:0000313" key="6">
    <source>
        <dbReference type="Proteomes" id="UP000886723"/>
    </source>
</evidence>
<feature type="region of interest" description="Disordered" evidence="1">
    <location>
        <begin position="257"/>
        <end position="288"/>
    </location>
</feature>
<feature type="domain" description="Alpha fucosidase A-like C-terminal" evidence="3">
    <location>
        <begin position="697"/>
        <end position="744"/>
    </location>
</feature>
<dbReference type="AlphaFoldDB" id="A0A9D1NUB5"/>
<evidence type="ECO:0000313" key="5">
    <source>
        <dbReference type="EMBL" id="HIV12170.1"/>
    </source>
</evidence>
<dbReference type="GO" id="GO:0004560">
    <property type="term" value="F:alpha-L-fucosidase activity"/>
    <property type="evidence" value="ECO:0007669"/>
    <property type="project" value="InterPro"/>
</dbReference>
<dbReference type="PANTHER" id="PTHR31084">
    <property type="entry name" value="ALPHA-L-FUCOSIDASE 2"/>
    <property type="match status" value="1"/>
</dbReference>
<reference evidence="5" key="1">
    <citation type="submission" date="2020-10" db="EMBL/GenBank/DDBJ databases">
        <authorList>
            <person name="Gilroy R."/>
        </authorList>
    </citation>
    <scope>NUCLEOTIDE SEQUENCE</scope>
    <source>
        <strain evidence="5">ChiBcec2-4451</strain>
    </source>
</reference>
<dbReference type="EMBL" id="DVON01000069">
    <property type="protein sequence ID" value="HIV12170.1"/>
    <property type="molecule type" value="Genomic_DNA"/>
</dbReference>
<dbReference type="Proteomes" id="UP000886723">
    <property type="component" value="Unassembled WGS sequence"/>
</dbReference>
<dbReference type="InterPro" id="IPR049053">
    <property type="entry name" value="AFCA-like_C"/>
</dbReference>
<evidence type="ECO:0000259" key="3">
    <source>
        <dbReference type="Pfam" id="PF21307"/>
    </source>
</evidence>
<dbReference type="InterPro" id="IPR012341">
    <property type="entry name" value="6hp_glycosidase-like_sf"/>
</dbReference>
<keyword evidence="5" id="KW-0378">Hydrolase</keyword>
<comment type="caution">
    <text evidence="5">The sequence shown here is derived from an EMBL/GenBank/DDBJ whole genome shotgun (WGS) entry which is preliminary data.</text>
</comment>
<dbReference type="InterPro" id="IPR027414">
    <property type="entry name" value="GH95_N_dom"/>
</dbReference>
<proteinExistence type="predicted"/>
<dbReference type="GO" id="GO:0005975">
    <property type="term" value="P:carbohydrate metabolic process"/>
    <property type="evidence" value="ECO:0007669"/>
    <property type="project" value="InterPro"/>
</dbReference>
<evidence type="ECO:0000256" key="1">
    <source>
        <dbReference type="SAM" id="MobiDB-lite"/>
    </source>
</evidence>
<dbReference type="PIRSF" id="PIRSF007663">
    <property type="entry name" value="UCP007663"/>
    <property type="match status" value="1"/>
</dbReference>
<reference evidence="5" key="2">
    <citation type="journal article" date="2021" name="PeerJ">
        <title>Extensive microbial diversity within the chicken gut microbiome revealed by metagenomics and culture.</title>
        <authorList>
            <person name="Gilroy R."/>
            <person name="Ravi A."/>
            <person name="Getino M."/>
            <person name="Pursley I."/>
            <person name="Horton D.L."/>
            <person name="Alikhan N.F."/>
            <person name="Baker D."/>
            <person name="Gharbi K."/>
            <person name="Hall N."/>
            <person name="Watson M."/>
            <person name="Adriaenssens E.M."/>
            <person name="Foster-Nyarko E."/>
            <person name="Jarju S."/>
            <person name="Secka A."/>
            <person name="Antonio M."/>
            <person name="Oren A."/>
            <person name="Chaudhuri R.R."/>
            <person name="La Ragione R."/>
            <person name="Hildebrand F."/>
            <person name="Pallen M.J."/>
        </authorList>
    </citation>
    <scope>NUCLEOTIDE SEQUENCE</scope>
    <source>
        <strain evidence="5">ChiBcec2-4451</strain>
    </source>
</reference>
<dbReference type="InterPro" id="IPR016518">
    <property type="entry name" value="Alpha-L-fucosidase"/>
</dbReference>
<dbReference type="Gene3D" id="1.50.10.10">
    <property type="match status" value="1"/>
</dbReference>
<feature type="domain" description="Glycosyl hydrolase family 95 catalytic" evidence="4">
    <location>
        <begin position="288"/>
        <end position="695"/>
    </location>
</feature>
<dbReference type="Pfam" id="PF14498">
    <property type="entry name" value="Glyco_hyd_65N_2"/>
    <property type="match status" value="1"/>
</dbReference>